<dbReference type="EMBL" id="JAIZAY010000001">
    <property type="protein sequence ID" value="KAJ8048898.1"/>
    <property type="molecule type" value="Genomic_DNA"/>
</dbReference>
<name>A0A9Q1HKX2_HOLLE</name>
<dbReference type="AlphaFoldDB" id="A0A9Q1HKX2"/>
<comment type="caution">
    <text evidence="2">The sequence shown here is derived from an EMBL/GenBank/DDBJ whole genome shotgun (WGS) entry which is preliminary data.</text>
</comment>
<accession>A0A9Q1HKX2</accession>
<evidence type="ECO:0000256" key="1">
    <source>
        <dbReference type="SAM" id="MobiDB-lite"/>
    </source>
</evidence>
<proteinExistence type="predicted"/>
<organism evidence="2 3">
    <name type="scientific">Holothuria leucospilota</name>
    <name type="common">Black long sea cucumber</name>
    <name type="synonym">Mertensiothuria leucospilota</name>
    <dbReference type="NCBI Taxonomy" id="206669"/>
    <lineage>
        <taxon>Eukaryota</taxon>
        <taxon>Metazoa</taxon>
        <taxon>Echinodermata</taxon>
        <taxon>Eleutherozoa</taxon>
        <taxon>Echinozoa</taxon>
        <taxon>Holothuroidea</taxon>
        <taxon>Aspidochirotacea</taxon>
        <taxon>Aspidochirotida</taxon>
        <taxon>Holothuriidae</taxon>
        <taxon>Holothuria</taxon>
    </lineage>
</organism>
<sequence>MHYSQSSLDSLAKSQETSEGMSLEGRSRSKHSEDAVDSTPVPPIPALPMARLSHSYMKAKDRQVEL</sequence>
<feature type="region of interest" description="Disordered" evidence="1">
    <location>
        <begin position="1"/>
        <end position="66"/>
    </location>
</feature>
<evidence type="ECO:0000313" key="2">
    <source>
        <dbReference type="EMBL" id="KAJ8048898.1"/>
    </source>
</evidence>
<protein>
    <submittedName>
        <fullName evidence="2">Uncharacterized protein</fullName>
    </submittedName>
</protein>
<gene>
    <name evidence="2" type="ORF">HOLleu_01402</name>
</gene>
<reference evidence="2" key="1">
    <citation type="submission" date="2021-10" db="EMBL/GenBank/DDBJ databases">
        <title>Tropical sea cucumber genome reveals ecological adaptation and Cuvierian tubules defense mechanism.</title>
        <authorList>
            <person name="Chen T."/>
        </authorList>
    </citation>
    <scope>NUCLEOTIDE SEQUENCE</scope>
    <source>
        <strain evidence="2">Nanhai2018</strain>
        <tissue evidence="2">Muscle</tissue>
    </source>
</reference>
<evidence type="ECO:0000313" key="3">
    <source>
        <dbReference type="Proteomes" id="UP001152320"/>
    </source>
</evidence>
<feature type="compositionally biased region" description="Polar residues" evidence="1">
    <location>
        <begin position="1"/>
        <end position="20"/>
    </location>
</feature>
<keyword evidence="3" id="KW-1185">Reference proteome</keyword>
<feature type="compositionally biased region" description="Basic and acidic residues" evidence="1">
    <location>
        <begin position="25"/>
        <end position="34"/>
    </location>
</feature>
<dbReference type="Proteomes" id="UP001152320">
    <property type="component" value="Chromosome 1"/>
</dbReference>